<proteinExistence type="inferred from homology"/>
<dbReference type="Pfam" id="PF09594">
    <property type="entry name" value="GT87"/>
    <property type="match status" value="1"/>
</dbReference>
<comment type="similarity">
    <text evidence="7">Belongs to the glycosyltransferase 87 family.</text>
</comment>
<feature type="compositionally biased region" description="Polar residues" evidence="8">
    <location>
        <begin position="1"/>
        <end position="11"/>
    </location>
</feature>
<feature type="transmembrane region" description="Helical" evidence="9">
    <location>
        <begin position="236"/>
        <end position="261"/>
    </location>
</feature>
<keyword evidence="5 9" id="KW-1133">Transmembrane helix</keyword>
<feature type="region of interest" description="Disordered" evidence="8">
    <location>
        <begin position="487"/>
        <end position="519"/>
    </location>
</feature>
<reference evidence="11" key="1">
    <citation type="submission" date="2017-01" db="EMBL/GenBank/DDBJ databases">
        <authorList>
            <person name="Varghese N."/>
            <person name="Submissions S."/>
        </authorList>
    </citation>
    <scope>NUCLEOTIDE SEQUENCE [LARGE SCALE GENOMIC DNA]</scope>
    <source>
        <strain evidence="11">DSM 44531</strain>
    </source>
</reference>
<dbReference type="PIRSF" id="PIRSF010361">
    <property type="entry name" value="UCP010361"/>
    <property type="match status" value="1"/>
</dbReference>
<feature type="compositionally biased region" description="Low complexity" evidence="8">
    <location>
        <begin position="493"/>
        <end position="512"/>
    </location>
</feature>
<keyword evidence="11" id="KW-1185">Reference proteome</keyword>
<dbReference type="GO" id="GO:0005886">
    <property type="term" value="C:plasma membrane"/>
    <property type="evidence" value="ECO:0007669"/>
    <property type="project" value="UniProtKB-SubCell"/>
</dbReference>
<keyword evidence="4 9" id="KW-0812">Transmembrane</keyword>
<dbReference type="OrthoDB" id="3348156at2"/>
<dbReference type="STRING" id="1161099.SAMN05444817_101353"/>
<evidence type="ECO:0000256" key="5">
    <source>
        <dbReference type="ARBA" id="ARBA00022989"/>
    </source>
</evidence>
<feature type="transmembrane region" description="Helical" evidence="9">
    <location>
        <begin position="433"/>
        <end position="457"/>
    </location>
</feature>
<dbReference type="InterPro" id="IPR016570">
    <property type="entry name" value="UCP010361"/>
</dbReference>
<gene>
    <name evidence="10" type="ORF">SAMN05444817_101353</name>
</gene>
<feature type="region of interest" description="Disordered" evidence="8">
    <location>
        <begin position="1"/>
        <end position="25"/>
    </location>
</feature>
<feature type="transmembrane region" description="Helical" evidence="9">
    <location>
        <begin position="341"/>
        <end position="361"/>
    </location>
</feature>
<evidence type="ECO:0000256" key="7">
    <source>
        <dbReference type="ARBA" id="ARBA00024033"/>
    </source>
</evidence>
<evidence type="ECO:0000256" key="6">
    <source>
        <dbReference type="ARBA" id="ARBA00023136"/>
    </source>
</evidence>
<evidence type="ECO:0000256" key="1">
    <source>
        <dbReference type="ARBA" id="ARBA00004651"/>
    </source>
</evidence>
<evidence type="ECO:0000256" key="9">
    <source>
        <dbReference type="SAM" id="Phobius"/>
    </source>
</evidence>
<keyword evidence="2" id="KW-1003">Cell membrane</keyword>
<dbReference type="EMBL" id="FTOF01000001">
    <property type="protein sequence ID" value="SIS39521.1"/>
    <property type="molecule type" value="Genomic_DNA"/>
</dbReference>
<keyword evidence="3" id="KW-0808">Transferase</keyword>
<dbReference type="InterPro" id="IPR018584">
    <property type="entry name" value="GT87"/>
</dbReference>
<dbReference type="GO" id="GO:0016758">
    <property type="term" value="F:hexosyltransferase activity"/>
    <property type="evidence" value="ECO:0007669"/>
    <property type="project" value="InterPro"/>
</dbReference>
<accession>A0A1N7IRC1</accession>
<feature type="transmembrane region" description="Helical" evidence="9">
    <location>
        <begin position="168"/>
        <end position="189"/>
    </location>
</feature>
<evidence type="ECO:0000256" key="4">
    <source>
        <dbReference type="ARBA" id="ARBA00022692"/>
    </source>
</evidence>
<organism evidence="10 11">
    <name type="scientific">Corynebacterium appendicis CIP 107643</name>
    <dbReference type="NCBI Taxonomy" id="1161099"/>
    <lineage>
        <taxon>Bacteria</taxon>
        <taxon>Bacillati</taxon>
        <taxon>Actinomycetota</taxon>
        <taxon>Actinomycetes</taxon>
        <taxon>Mycobacteriales</taxon>
        <taxon>Corynebacteriaceae</taxon>
        <taxon>Corynebacterium</taxon>
    </lineage>
</organism>
<feature type="transmembrane region" description="Helical" evidence="9">
    <location>
        <begin position="196"/>
        <end position="216"/>
    </location>
</feature>
<keyword evidence="6 9" id="KW-0472">Membrane</keyword>
<feature type="transmembrane region" description="Helical" evidence="9">
    <location>
        <begin position="53"/>
        <end position="73"/>
    </location>
</feature>
<evidence type="ECO:0000256" key="8">
    <source>
        <dbReference type="SAM" id="MobiDB-lite"/>
    </source>
</evidence>
<evidence type="ECO:0000313" key="11">
    <source>
        <dbReference type="Proteomes" id="UP000186292"/>
    </source>
</evidence>
<evidence type="ECO:0000256" key="3">
    <source>
        <dbReference type="ARBA" id="ARBA00022679"/>
    </source>
</evidence>
<dbReference type="AlphaFoldDB" id="A0A1N7IRC1"/>
<evidence type="ECO:0000313" key="10">
    <source>
        <dbReference type="EMBL" id="SIS39521.1"/>
    </source>
</evidence>
<feature type="transmembrane region" description="Helical" evidence="9">
    <location>
        <begin position="273"/>
        <end position="293"/>
    </location>
</feature>
<comment type="subcellular location">
    <subcellularLocation>
        <location evidence="1">Cell membrane</location>
        <topology evidence="1">Multi-pass membrane protein</topology>
    </subcellularLocation>
</comment>
<dbReference type="Proteomes" id="UP000186292">
    <property type="component" value="Unassembled WGS sequence"/>
</dbReference>
<sequence>MTTKQDATQHSGARWPDPADRIQPASTEPAAAGVVRVLGGPMGRFAQIGRGRWWTPLRAIIAVAWTFLAFGALSKSNCARGKLVDGAMQLNWDGNRQYTSFCYNDIVPLYGGRGLDQPGFVYDYSWVEGDLTRYMEYPVLGGLFQGLMGWIARTTYPVVDKLLPDSGWYLYVTAFVMAVIWVATARMVAELAGNRIWDTILVVASPLLIVHAFTNWDIPSIAFAVGAMLAARNKRFWLAGVLIGAGAAFKMWPIFLLGAYLVVFLRRRDMMPWVKLTVGAAATWMAVNVPLMLHNYDSWHEFQRLNTERGWEWTTIYAVISRMTGWTGFDSGEGAPVILNAVTLVLFLLGCLFVLVAGLKAPQEPRIAELVVLIIGFFLLFNKVWSPQYSLWLVVPAVLALPYWRLLLTWMTVDMMVWPILMWHMMGTDNLGLPGAALNIIVIARDAFIVAIMVLVVQQMCGRRRDKVRDAHFGCDPLMTSPADWEEAKRTWVSPRPQSSESVPSSSHSVSSLPATGQS</sequence>
<feature type="transmembrane region" description="Helical" evidence="9">
    <location>
        <begin position="392"/>
        <end position="413"/>
    </location>
</feature>
<name>A0A1N7IRC1_9CORY</name>
<evidence type="ECO:0000256" key="2">
    <source>
        <dbReference type="ARBA" id="ARBA00022475"/>
    </source>
</evidence>
<protein>
    <submittedName>
        <fullName evidence="10">Uncharacterized membrane protein</fullName>
    </submittedName>
</protein>